<dbReference type="AlphaFoldDB" id="A0A1L9RN33"/>
<dbReference type="GO" id="GO:0022857">
    <property type="term" value="F:transmembrane transporter activity"/>
    <property type="evidence" value="ECO:0007669"/>
    <property type="project" value="InterPro"/>
</dbReference>
<feature type="transmembrane region" description="Helical" evidence="4">
    <location>
        <begin position="307"/>
        <end position="326"/>
    </location>
</feature>
<reference evidence="7" key="1">
    <citation type="journal article" date="2017" name="Genome Biol.">
        <title>Comparative genomics reveals high biological diversity and specific adaptations in the industrially and medically important fungal genus Aspergillus.</title>
        <authorList>
            <person name="de Vries R.P."/>
            <person name="Riley R."/>
            <person name="Wiebenga A."/>
            <person name="Aguilar-Osorio G."/>
            <person name="Amillis S."/>
            <person name="Uchima C.A."/>
            <person name="Anderluh G."/>
            <person name="Asadollahi M."/>
            <person name="Askin M."/>
            <person name="Barry K."/>
            <person name="Battaglia E."/>
            <person name="Bayram O."/>
            <person name="Benocci T."/>
            <person name="Braus-Stromeyer S.A."/>
            <person name="Caldana C."/>
            <person name="Canovas D."/>
            <person name="Cerqueira G.C."/>
            <person name="Chen F."/>
            <person name="Chen W."/>
            <person name="Choi C."/>
            <person name="Clum A."/>
            <person name="Dos Santos R.A."/>
            <person name="Damasio A.R."/>
            <person name="Diallinas G."/>
            <person name="Emri T."/>
            <person name="Fekete E."/>
            <person name="Flipphi M."/>
            <person name="Freyberg S."/>
            <person name="Gallo A."/>
            <person name="Gournas C."/>
            <person name="Habgood R."/>
            <person name="Hainaut M."/>
            <person name="Harispe M.L."/>
            <person name="Henrissat B."/>
            <person name="Hilden K.S."/>
            <person name="Hope R."/>
            <person name="Hossain A."/>
            <person name="Karabika E."/>
            <person name="Karaffa L."/>
            <person name="Karanyi Z."/>
            <person name="Krasevec N."/>
            <person name="Kuo A."/>
            <person name="Kusch H."/>
            <person name="LaButti K."/>
            <person name="Lagendijk E.L."/>
            <person name="Lapidus A."/>
            <person name="Levasseur A."/>
            <person name="Lindquist E."/>
            <person name="Lipzen A."/>
            <person name="Logrieco A.F."/>
            <person name="MacCabe A."/>
            <person name="Maekelae M.R."/>
            <person name="Malavazi I."/>
            <person name="Melin P."/>
            <person name="Meyer V."/>
            <person name="Mielnichuk N."/>
            <person name="Miskei M."/>
            <person name="Molnar A.P."/>
            <person name="Mule G."/>
            <person name="Ngan C.Y."/>
            <person name="Orejas M."/>
            <person name="Orosz E."/>
            <person name="Ouedraogo J.P."/>
            <person name="Overkamp K.M."/>
            <person name="Park H.-S."/>
            <person name="Perrone G."/>
            <person name="Piumi F."/>
            <person name="Punt P.J."/>
            <person name="Ram A.F."/>
            <person name="Ramon A."/>
            <person name="Rauscher S."/>
            <person name="Record E."/>
            <person name="Riano-Pachon D.M."/>
            <person name="Robert V."/>
            <person name="Roehrig J."/>
            <person name="Ruller R."/>
            <person name="Salamov A."/>
            <person name="Salih N.S."/>
            <person name="Samson R.A."/>
            <person name="Sandor E."/>
            <person name="Sanguinetti M."/>
            <person name="Schuetze T."/>
            <person name="Sepcic K."/>
            <person name="Shelest E."/>
            <person name="Sherlock G."/>
            <person name="Sophianopoulou V."/>
            <person name="Squina F.M."/>
            <person name="Sun H."/>
            <person name="Susca A."/>
            <person name="Todd R.B."/>
            <person name="Tsang A."/>
            <person name="Unkles S.E."/>
            <person name="van de Wiele N."/>
            <person name="van Rossen-Uffink D."/>
            <person name="Oliveira J.V."/>
            <person name="Vesth T.C."/>
            <person name="Visser J."/>
            <person name="Yu J.-H."/>
            <person name="Zhou M."/>
            <person name="Andersen M.R."/>
            <person name="Archer D.B."/>
            <person name="Baker S.E."/>
            <person name="Benoit I."/>
            <person name="Brakhage A.A."/>
            <person name="Braus G.H."/>
            <person name="Fischer R."/>
            <person name="Frisvad J.C."/>
            <person name="Goldman G.H."/>
            <person name="Houbraken J."/>
            <person name="Oakley B."/>
            <person name="Pocsi I."/>
            <person name="Scazzocchio C."/>
            <person name="Seiboth B."/>
            <person name="vanKuyk P.A."/>
            <person name="Wortman J."/>
            <person name="Dyer P.S."/>
            <person name="Grigoriev I.V."/>
        </authorList>
    </citation>
    <scope>NUCLEOTIDE SEQUENCE [LARGE SCALE GENOMIC DNA]</scope>
    <source>
        <strain evidence="7">DTO 134E9</strain>
    </source>
</reference>
<accession>A0A1L9RN33</accession>
<evidence type="ECO:0000256" key="3">
    <source>
        <dbReference type="SAM" id="MobiDB-lite"/>
    </source>
</evidence>
<dbReference type="InterPro" id="IPR011701">
    <property type="entry name" value="MFS"/>
</dbReference>
<dbReference type="PANTHER" id="PTHR11360">
    <property type="entry name" value="MONOCARBOXYLATE TRANSPORTER"/>
    <property type="match status" value="1"/>
</dbReference>
<keyword evidence="4" id="KW-0472">Membrane</keyword>
<dbReference type="Pfam" id="PF07690">
    <property type="entry name" value="MFS_1"/>
    <property type="match status" value="1"/>
</dbReference>
<feature type="transmembrane region" description="Helical" evidence="4">
    <location>
        <begin position="133"/>
        <end position="154"/>
    </location>
</feature>
<evidence type="ECO:0000313" key="6">
    <source>
        <dbReference type="EMBL" id="OJJ36237.1"/>
    </source>
</evidence>
<evidence type="ECO:0000313" key="7">
    <source>
        <dbReference type="Proteomes" id="UP000184383"/>
    </source>
</evidence>
<feature type="region of interest" description="Disordered" evidence="3">
    <location>
        <begin position="1"/>
        <end position="32"/>
    </location>
</feature>
<keyword evidence="4" id="KW-1133">Transmembrane helix</keyword>
<name>A0A1L9RN33_ASPWE</name>
<dbReference type="InterPro" id="IPR050327">
    <property type="entry name" value="Proton-linked_MCT"/>
</dbReference>
<feature type="transmembrane region" description="Helical" evidence="4">
    <location>
        <begin position="278"/>
        <end position="295"/>
    </location>
</feature>
<dbReference type="GeneID" id="63745561"/>
<feature type="transmembrane region" description="Helical" evidence="4">
    <location>
        <begin position="166"/>
        <end position="186"/>
    </location>
</feature>
<keyword evidence="7" id="KW-1185">Reference proteome</keyword>
<feature type="transmembrane region" description="Helical" evidence="4">
    <location>
        <begin position="238"/>
        <end position="258"/>
    </location>
</feature>
<dbReference type="PANTHER" id="PTHR11360:SF177">
    <property type="entry name" value="RIBOFLAVIN TRANSPORTER MCH5"/>
    <property type="match status" value="1"/>
</dbReference>
<dbReference type="Proteomes" id="UP000184383">
    <property type="component" value="Unassembled WGS sequence"/>
</dbReference>
<dbReference type="GO" id="GO:0016020">
    <property type="term" value="C:membrane"/>
    <property type="evidence" value="ECO:0007669"/>
    <property type="project" value="UniProtKB-SubCell"/>
</dbReference>
<dbReference type="Gene3D" id="1.20.1250.20">
    <property type="entry name" value="MFS general substrate transporter like domains"/>
    <property type="match status" value="2"/>
</dbReference>
<dbReference type="EMBL" id="KV878212">
    <property type="protein sequence ID" value="OJJ36237.1"/>
    <property type="molecule type" value="Genomic_DNA"/>
</dbReference>
<organism evidence="6 7">
    <name type="scientific">Aspergillus wentii DTO 134E9</name>
    <dbReference type="NCBI Taxonomy" id="1073089"/>
    <lineage>
        <taxon>Eukaryota</taxon>
        <taxon>Fungi</taxon>
        <taxon>Dikarya</taxon>
        <taxon>Ascomycota</taxon>
        <taxon>Pezizomycotina</taxon>
        <taxon>Eurotiomycetes</taxon>
        <taxon>Eurotiomycetidae</taxon>
        <taxon>Eurotiales</taxon>
        <taxon>Aspergillaceae</taxon>
        <taxon>Aspergillus</taxon>
        <taxon>Aspergillus subgen. Cremei</taxon>
    </lineage>
</organism>
<feature type="transmembrane region" description="Helical" evidence="4">
    <location>
        <begin position="332"/>
        <end position="357"/>
    </location>
</feature>
<protein>
    <recommendedName>
        <fullName evidence="5">Major facilitator superfamily (MFS) profile domain-containing protein</fullName>
    </recommendedName>
</protein>
<feature type="transmembrane region" description="Helical" evidence="4">
    <location>
        <begin position="399"/>
        <end position="423"/>
    </location>
</feature>
<feature type="transmembrane region" description="Helical" evidence="4">
    <location>
        <begin position="41"/>
        <end position="62"/>
    </location>
</feature>
<dbReference type="InterPro" id="IPR036259">
    <property type="entry name" value="MFS_trans_sf"/>
</dbReference>
<evidence type="ECO:0000256" key="1">
    <source>
        <dbReference type="ARBA" id="ARBA00004141"/>
    </source>
</evidence>
<feature type="transmembrane region" description="Helical" evidence="4">
    <location>
        <begin position="109"/>
        <end position="127"/>
    </location>
</feature>
<dbReference type="RefSeq" id="XP_040689913.1">
    <property type="nucleotide sequence ID" value="XM_040829713.1"/>
</dbReference>
<comment type="subcellular location">
    <subcellularLocation>
        <location evidence="1">Membrane</location>
        <topology evidence="1">Multi-pass membrane protein</topology>
    </subcellularLocation>
</comment>
<sequence>MQPSEEKGNAHIHHEKHIEDNIDSSSEASSDFPEGGRTANLVLLGSFLSLLGGLGYMNSIGIYQAWISTHQLHDVHKAKVGWIFGVYNAMSFFCGVQIGPIFDAQGPRWLMIAGTLLFILSFVLQSFCQAYWQFLVVIGFLAGLASSFIFIVPVSCLSHYFNRRRGTATGLAVSGGSIGGIIFPLAFEHLAVRIGYQWAVQAVGLITVVLLVAGCILLRPRLPPTPMNMSTVLPTMTILNSPAIILTAASVFFMEWAFFVGLDYLSSYSLAYGISRGLSYDMTVFLNVGSFFGRWIPGIVADRFGRFNTMIGANVLCVIALLAIWLPADGKVAVVVVFAVAFGFASGSTIGLAPVCIGELCKVENYGRTYAVIYTIASIAALTGVPIAGELIHQCDGKYWGLIVFSGVSYATSVICLVAVRWLQQR</sequence>
<dbReference type="VEuPathDB" id="FungiDB:ASPWEDRAFT_156730"/>
<dbReference type="InterPro" id="IPR020846">
    <property type="entry name" value="MFS_dom"/>
</dbReference>
<dbReference type="OrthoDB" id="410267at2759"/>
<dbReference type="PROSITE" id="PS50850">
    <property type="entry name" value="MFS"/>
    <property type="match status" value="1"/>
</dbReference>
<feature type="transmembrane region" description="Helical" evidence="4">
    <location>
        <begin position="82"/>
        <end position="102"/>
    </location>
</feature>
<feature type="domain" description="Major facilitator superfamily (MFS) profile" evidence="5">
    <location>
        <begin position="38"/>
        <end position="424"/>
    </location>
</feature>
<evidence type="ECO:0000256" key="4">
    <source>
        <dbReference type="SAM" id="Phobius"/>
    </source>
</evidence>
<comment type="similarity">
    <text evidence="2">Belongs to the major facilitator superfamily. Monocarboxylate porter (TC 2.A.1.13) family.</text>
</comment>
<evidence type="ECO:0000256" key="2">
    <source>
        <dbReference type="ARBA" id="ARBA00006727"/>
    </source>
</evidence>
<evidence type="ECO:0000259" key="5">
    <source>
        <dbReference type="PROSITE" id="PS50850"/>
    </source>
</evidence>
<dbReference type="SUPFAM" id="SSF103473">
    <property type="entry name" value="MFS general substrate transporter"/>
    <property type="match status" value="1"/>
</dbReference>
<feature type="transmembrane region" description="Helical" evidence="4">
    <location>
        <begin position="369"/>
        <end position="387"/>
    </location>
</feature>
<keyword evidence="4" id="KW-0812">Transmembrane</keyword>
<feature type="transmembrane region" description="Helical" evidence="4">
    <location>
        <begin position="198"/>
        <end position="218"/>
    </location>
</feature>
<proteinExistence type="inferred from homology"/>
<gene>
    <name evidence="6" type="ORF">ASPWEDRAFT_156730</name>
</gene>